<proteinExistence type="predicted"/>
<dbReference type="EMBL" id="KZ819938">
    <property type="protein sequence ID" value="PWN50378.1"/>
    <property type="molecule type" value="Genomic_DNA"/>
</dbReference>
<accession>A0ACD0NWY0</accession>
<sequence>MPANYDPVRDSLPPSASPSSESPFPTSSHVRPRSPDGPRSGDMGTVPIQHSPSQDFRHHPVNASPQHPVHMQRHKSQPGSQQQLAQQHRSSHDFSYHSGMIAASPGASAPSSPPLIASPRPVSRTGSIADILNSNSDDGRRLGSRSHSHQGVHIHPGASPESEHPMNPQYQQYHQQQQMAHHAPQQGYRNESSQSPASTFRTERSPSMANILNAGTAGAISGRQRSASNSSGSGLVTSQSFPPSGSQQQRPGSSSWSSSQPPPLPSYTTRHAGSSPALAPQHGPQQRVRISSQRGGSFSYTTSPAGGAPLALHPSPPHHFAVPERPNRSPEVKRNPLPSSPRSGPALVPMATPSTPGWPATPTGGQPPTPGGWGPPTPGGIPPTPGSLHSLRYGEDEGSHYFSRQVEHSFAHSAAASPHARSMSSGGPGAYSTERSPAMQPRLPPGQENHDFRYMRRQSGEGFGNGPHAVPSPAASHHSPGPLGGRDPRMSVDQEMINAAMPINASPHMQPVSYPRHSPALSHIIAAQGRRRSSQEEILLAQRAEMERQRAEAEARAQTQAQAQAREAEARERTMLMQARQRYDQAESMAQLSKAPPPASSPSPLPSWDPRSDRRRMQAFSDESYAGEEQLPPPSSDLVGVGRRSSSHSIVERDSRPATPRDSDFDVLRPSSTKRMPSSADSIVGFEGEAHGVQVGEEGVASASARQRNPVQSQSRSERVIGEIRQSSPKRDEAAMGLNQVPGRSMTTEPSEDARSASHQELADDAGSSPPSSSHAQQMQGDSEKSLSHDLKMQQEAKPVDSSSSVASTSASAPAPAPVRTASLPQRPLSSETAPPLMKRIRYAPTKRVSKPTSVRRPITHEEREYRMADARNPLRREWEEKRERMLAQGIPVMIDLPPKPEDACMYIKGDGFRGTGKGWWKHEGVYWPGPRMSKDEMANLPLNAEGDAFDHVKYLKMLNGFEEPEGRNGGHTSEDQRDGKIGKDPYDRRDADVPLDPRSDSLIEPDSRKRNRMVAGMEDAAEVADHYNKRREVGIEAREESPIIKLRKFNNWIKSVLIGQFARGQPGHEDRNGKPRNGRILDLGCGKGGDLKKWDKTHPREFVGVDIAEVSIEQARNRHKETGQRWKATFFAFDCFGTPLSQVIPRELLEPGFDSVTLQFCMHYAWESVQKARLMLENVSRYMRRGATFIGTIPDAERMMRRLESLPSDKLAFGNKYYKVVFDQKESQPPFGNRYTFFLEDAVENVPEFVVDWRTFSELAEEVGLRCIYRKNFEDIFRDESRRPEFGRLLERMKVTDRYGRVDMDEMLWEAASFYLGFAFEKC</sequence>
<keyword evidence="2" id="KW-1185">Reference proteome</keyword>
<organism evidence="1 2">
    <name type="scientific">Violaceomyces palustris</name>
    <dbReference type="NCBI Taxonomy" id="1673888"/>
    <lineage>
        <taxon>Eukaryota</taxon>
        <taxon>Fungi</taxon>
        <taxon>Dikarya</taxon>
        <taxon>Basidiomycota</taxon>
        <taxon>Ustilaginomycotina</taxon>
        <taxon>Ustilaginomycetes</taxon>
        <taxon>Violaceomycetales</taxon>
        <taxon>Violaceomycetaceae</taxon>
        <taxon>Violaceomyces</taxon>
    </lineage>
</organism>
<gene>
    <name evidence="1" type="ORF">IE53DRAFT_98188</name>
</gene>
<reference evidence="1 2" key="1">
    <citation type="journal article" date="2018" name="Mol. Biol. Evol.">
        <title>Broad Genomic Sampling Reveals a Smut Pathogenic Ancestry of the Fungal Clade Ustilaginomycotina.</title>
        <authorList>
            <person name="Kijpornyongpan T."/>
            <person name="Mondo S.J."/>
            <person name="Barry K."/>
            <person name="Sandor L."/>
            <person name="Lee J."/>
            <person name="Lipzen A."/>
            <person name="Pangilinan J."/>
            <person name="LaButti K."/>
            <person name="Hainaut M."/>
            <person name="Henrissat B."/>
            <person name="Grigoriev I.V."/>
            <person name="Spatafora J.W."/>
            <person name="Aime M.C."/>
        </authorList>
    </citation>
    <scope>NUCLEOTIDE SEQUENCE [LARGE SCALE GENOMIC DNA]</scope>
    <source>
        <strain evidence="1 2">SA 807</strain>
    </source>
</reference>
<evidence type="ECO:0000313" key="1">
    <source>
        <dbReference type="EMBL" id="PWN50378.1"/>
    </source>
</evidence>
<name>A0ACD0NWY0_9BASI</name>
<dbReference type="Proteomes" id="UP000245626">
    <property type="component" value="Unassembled WGS sequence"/>
</dbReference>
<protein>
    <submittedName>
        <fullName evidence="1">Uncharacterized protein</fullName>
    </submittedName>
</protein>
<evidence type="ECO:0000313" key="2">
    <source>
        <dbReference type="Proteomes" id="UP000245626"/>
    </source>
</evidence>